<comment type="caution">
    <text evidence="7">The sequence shown here is derived from an EMBL/GenBank/DDBJ whole genome shotgun (WGS) entry which is preliminary data.</text>
</comment>
<evidence type="ECO:0000256" key="1">
    <source>
        <dbReference type="ARBA" id="ARBA00004442"/>
    </source>
</evidence>
<gene>
    <name evidence="7" type="ORF">EGN73_04170</name>
</gene>
<evidence type="ECO:0000259" key="6">
    <source>
        <dbReference type="Pfam" id="PF14322"/>
    </source>
</evidence>
<comment type="subcellular location">
    <subcellularLocation>
        <location evidence="1">Cell outer membrane</location>
    </subcellularLocation>
</comment>
<name>A0A951MCK1_9BACT</name>
<organism evidence="7 8">
    <name type="scientific">Arthrospiribacter ruber</name>
    <dbReference type="NCBI Taxonomy" id="2487934"/>
    <lineage>
        <taxon>Bacteria</taxon>
        <taxon>Pseudomonadati</taxon>
        <taxon>Bacteroidota</taxon>
        <taxon>Cytophagia</taxon>
        <taxon>Cytophagales</taxon>
        <taxon>Cyclobacteriaceae</taxon>
        <taxon>Arthrospiribacter</taxon>
    </lineage>
</organism>
<dbReference type="InterPro" id="IPR033985">
    <property type="entry name" value="SusD-like_N"/>
</dbReference>
<evidence type="ECO:0000256" key="3">
    <source>
        <dbReference type="ARBA" id="ARBA00023136"/>
    </source>
</evidence>
<dbReference type="Proteomes" id="UP000727490">
    <property type="component" value="Unassembled WGS sequence"/>
</dbReference>
<reference evidence="7 8" key="1">
    <citation type="journal article" date="2020" name="Syst. Appl. Microbiol.">
        <title>Arthrospiribacter ruber gen. nov., sp. nov., a novel bacterium isolated from Arthrospira cultures.</title>
        <authorList>
            <person name="Waleron M."/>
            <person name="Misztak A."/>
            <person name="Waleron M.M."/>
            <person name="Furmaniak M."/>
            <person name="Mrozik A."/>
            <person name="Waleron K."/>
        </authorList>
    </citation>
    <scope>NUCLEOTIDE SEQUENCE [LARGE SCALE GENOMIC DNA]</scope>
    <source>
        <strain evidence="7 8">DPMB0001</strain>
    </source>
</reference>
<evidence type="ECO:0000313" key="7">
    <source>
        <dbReference type="EMBL" id="MBW3467005.1"/>
    </source>
</evidence>
<dbReference type="RefSeq" id="WP_219287215.1">
    <property type="nucleotide sequence ID" value="NZ_RPHB01000002.1"/>
</dbReference>
<proteinExistence type="predicted"/>
<dbReference type="Pfam" id="PF14322">
    <property type="entry name" value="SusD-like_3"/>
    <property type="match status" value="1"/>
</dbReference>
<sequence>MKNLHKKIFTLFIAGALILSYSCSDDFLRVNPIGTLDENVLRNVAGAEKLLIGVYSNLDGTSQNVTSWNSASSNWIYGSIAGGEANKGSDAGDNALVAQVQTFSMDAANDIFNGKWRIVYDGIARTNTLINLLNTIEGEDEATILRIRSQAVTLRGHYHFEAKRLWGNVPYLNEDTEGYYVPNDQDIWPLIEADLRFGYENLPESMGEVGRVNKWVAGAMLAKALIYQQKFQEAKPIVEAIINNGVNPMGVKYALIDNFSDNFDIEHNNSAESVFAWQYSANDGSGGWNAGYGEILNFPYGGPGSCCGFFQPSQEFVNSFRVDSNGLPMLDGSYNSPENAVKSDDGLASTDPFDLDNGPLDPRLDWTVGRRGIPFFDWGLHPGRDWIRDQNYGGPYTPKKQLYKKSQEGLFTEVGQWTTGLTANNYNYIRFAEVILWAAEIEIELGNLDLARDYINMIRERAKNSEYVTYEDGSAAANYQVDVYPPGHIAFSSQIEARKALYFERKLELGLEGHRFFDLVRWGVANEYLNDFINYESQIRTQAYQGAAFNPGTNNVYPIPLFQIDISRGTLQQNPGY</sequence>
<feature type="domain" description="SusD-like N-terminal" evidence="6">
    <location>
        <begin position="93"/>
        <end position="223"/>
    </location>
</feature>
<dbReference type="GO" id="GO:0009279">
    <property type="term" value="C:cell outer membrane"/>
    <property type="evidence" value="ECO:0007669"/>
    <property type="project" value="UniProtKB-SubCell"/>
</dbReference>
<keyword evidence="8" id="KW-1185">Reference proteome</keyword>
<protein>
    <submittedName>
        <fullName evidence="7">RagB/SusD family nutrient uptake outer membrane protein</fullName>
    </submittedName>
</protein>
<dbReference type="InterPro" id="IPR012944">
    <property type="entry name" value="SusD_RagB_dom"/>
</dbReference>
<accession>A0A951MCK1</accession>
<dbReference type="EMBL" id="RPHB01000002">
    <property type="protein sequence ID" value="MBW3467005.1"/>
    <property type="molecule type" value="Genomic_DNA"/>
</dbReference>
<dbReference type="Pfam" id="PF07980">
    <property type="entry name" value="SusD_RagB"/>
    <property type="match status" value="1"/>
</dbReference>
<evidence type="ECO:0000256" key="4">
    <source>
        <dbReference type="ARBA" id="ARBA00023237"/>
    </source>
</evidence>
<keyword evidence="3" id="KW-0472">Membrane</keyword>
<evidence type="ECO:0000313" key="8">
    <source>
        <dbReference type="Proteomes" id="UP000727490"/>
    </source>
</evidence>
<evidence type="ECO:0000259" key="5">
    <source>
        <dbReference type="Pfam" id="PF07980"/>
    </source>
</evidence>
<evidence type="ECO:0000256" key="2">
    <source>
        <dbReference type="ARBA" id="ARBA00022729"/>
    </source>
</evidence>
<dbReference type="AlphaFoldDB" id="A0A951MCK1"/>
<feature type="domain" description="RagB/SusD" evidence="5">
    <location>
        <begin position="272"/>
        <end position="577"/>
    </location>
</feature>
<keyword evidence="4" id="KW-0998">Cell outer membrane</keyword>
<dbReference type="PROSITE" id="PS51257">
    <property type="entry name" value="PROKAR_LIPOPROTEIN"/>
    <property type="match status" value="1"/>
</dbReference>
<keyword evidence="2" id="KW-0732">Signal</keyword>